<evidence type="ECO:0008006" key="4">
    <source>
        <dbReference type="Google" id="ProtNLM"/>
    </source>
</evidence>
<accession>A0ABY6J9D5</accession>
<evidence type="ECO:0000256" key="1">
    <source>
        <dbReference type="SAM" id="MobiDB-lite"/>
    </source>
</evidence>
<dbReference type="PROSITE" id="PS51257">
    <property type="entry name" value="PROKAR_LIPOPROTEIN"/>
    <property type="match status" value="1"/>
</dbReference>
<dbReference type="EMBL" id="CP107006">
    <property type="protein sequence ID" value="UYQ94901.1"/>
    <property type="molecule type" value="Genomic_DNA"/>
</dbReference>
<proteinExistence type="predicted"/>
<organism evidence="2 3">
    <name type="scientific">Chitinophaga horti</name>
    <dbReference type="NCBI Taxonomy" id="2920382"/>
    <lineage>
        <taxon>Bacteria</taxon>
        <taxon>Pseudomonadati</taxon>
        <taxon>Bacteroidota</taxon>
        <taxon>Chitinophagia</taxon>
        <taxon>Chitinophagales</taxon>
        <taxon>Chitinophagaceae</taxon>
        <taxon>Chitinophaga</taxon>
    </lineage>
</organism>
<reference evidence="2" key="1">
    <citation type="submission" date="2022-10" db="EMBL/GenBank/DDBJ databases">
        <title>Chitinophaga sp. nov., isolated from soil.</title>
        <authorList>
            <person name="Jeon C.O."/>
        </authorList>
    </citation>
    <scope>NUCLEOTIDE SEQUENCE</scope>
    <source>
        <strain evidence="2">R8</strain>
    </source>
</reference>
<dbReference type="Proteomes" id="UP001162741">
    <property type="component" value="Chromosome"/>
</dbReference>
<sequence length="413" mass="47112">MRGKQGYIIILVWAVIAACSTTKTVPEGDRLFTGSDIKWNGKKPKDKGALNGGMESRLRPSPNKKTLGIPFKLLLYNLGKDPGNKTKGLNYLLRKKWGEAPVLLSQVKPGTNNLILEQFLEDNGYFQADVRNKVNLKGSKKASIKYTATPGTRYTIDSVYFEIDTGVMSRLIMEQKSKSLLKHNAIYRLDDIKDERDRIHDILKEQGFYYFTPDYVLVQVDSTHQGKVNLFVQIKPQTPATALRQYKMRNVTLYTDYSLDEDTMRTRSRATDSARATRAARNDSTRRGRKRPGFIIVDPDSLFKPIVFERSVFLQRDSLYRLSSHNITLQRLVNLGVFKFVRGQFRTGRDTGSLNASFYLTPYPKRSLQLDLTGYSKSSNFVGSQLNISAKNRNWLRGLISWRSNSAVVSRHK</sequence>
<evidence type="ECO:0000313" key="2">
    <source>
        <dbReference type="EMBL" id="UYQ94901.1"/>
    </source>
</evidence>
<name>A0ABY6J9D5_9BACT</name>
<dbReference type="RefSeq" id="WP_264282719.1">
    <property type="nucleotide sequence ID" value="NZ_CP107006.1"/>
</dbReference>
<protein>
    <recommendedName>
        <fullName evidence="4">POTRA domain-containing protein</fullName>
    </recommendedName>
</protein>
<feature type="region of interest" description="Disordered" evidence="1">
    <location>
        <begin position="265"/>
        <end position="291"/>
    </location>
</feature>
<feature type="region of interest" description="Disordered" evidence="1">
    <location>
        <begin position="43"/>
        <end position="62"/>
    </location>
</feature>
<keyword evidence="3" id="KW-1185">Reference proteome</keyword>
<evidence type="ECO:0000313" key="3">
    <source>
        <dbReference type="Proteomes" id="UP001162741"/>
    </source>
</evidence>
<gene>
    <name evidence="2" type="ORF">MKQ68_07320</name>
</gene>